<evidence type="ECO:0000259" key="5">
    <source>
        <dbReference type="PROSITE" id="PS50011"/>
    </source>
</evidence>
<protein>
    <recommendedName>
        <fullName evidence="5">Protein kinase domain-containing protein</fullName>
    </recommendedName>
</protein>
<evidence type="ECO:0000256" key="3">
    <source>
        <dbReference type="ARBA" id="ARBA00022777"/>
    </source>
</evidence>
<dbReference type="GO" id="GO:0004674">
    <property type="term" value="F:protein serine/threonine kinase activity"/>
    <property type="evidence" value="ECO:0007669"/>
    <property type="project" value="TreeGrafter"/>
</dbReference>
<evidence type="ECO:0000313" key="7">
    <source>
        <dbReference type="Proteomes" id="UP000324800"/>
    </source>
</evidence>
<dbReference type="PROSITE" id="PS50011">
    <property type="entry name" value="PROTEIN_KINASE_DOM"/>
    <property type="match status" value="1"/>
</dbReference>
<feature type="domain" description="Protein kinase" evidence="5">
    <location>
        <begin position="1"/>
        <end position="100"/>
    </location>
</feature>
<dbReference type="Pfam" id="PF00069">
    <property type="entry name" value="Pkinase"/>
    <property type="match status" value="1"/>
</dbReference>
<evidence type="ECO:0000256" key="4">
    <source>
        <dbReference type="ARBA" id="ARBA00022840"/>
    </source>
</evidence>
<keyword evidence="4" id="KW-0067">ATP-binding</keyword>
<name>A0A5J4TF15_9EUKA</name>
<comment type="caution">
    <text evidence="6">The sequence shown here is derived from an EMBL/GenBank/DDBJ whole genome shotgun (WGS) entry which is preliminary data.</text>
</comment>
<sequence>MTVCGTEYYLSPELTTEGFQSFEADVWGIGLIIHEILTQMRPFDSKAPLELMTKRINNQVQAQIDPRRYSPELIKLVDSMHLADRTQRPTIPQILDHPRIKPFQQQSQQSQFQPNREMLSTHVQLVADELAAASQIQQQHFMELQSKISQHQLLQASPMLQWVNDPYRGQYQIVQQSLLIIPSPLANRYRSIHLAVPSGND</sequence>
<keyword evidence="3" id="KW-0418">Kinase</keyword>
<evidence type="ECO:0000256" key="1">
    <source>
        <dbReference type="ARBA" id="ARBA00022679"/>
    </source>
</evidence>
<dbReference type="GO" id="GO:0005524">
    <property type="term" value="F:ATP binding"/>
    <property type="evidence" value="ECO:0007669"/>
    <property type="project" value="UniProtKB-KW"/>
</dbReference>
<feature type="non-terminal residue" evidence="6">
    <location>
        <position position="201"/>
    </location>
</feature>
<dbReference type="PANTHER" id="PTHR43671:SF85">
    <property type="entry name" value="KINASE, PUTATIVE-RELATED"/>
    <property type="match status" value="1"/>
</dbReference>
<gene>
    <name evidence="6" type="ORF">EZS28_047961</name>
</gene>
<dbReference type="InterPro" id="IPR000719">
    <property type="entry name" value="Prot_kinase_dom"/>
</dbReference>
<dbReference type="EMBL" id="SNRW01032852">
    <property type="protein sequence ID" value="KAA6356512.1"/>
    <property type="molecule type" value="Genomic_DNA"/>
</dbReference>
<dbReference type="InterPro" id="IPR050660">
    <property type="entry name" value="NEK_Ser/Thr_kinase"/>
</dbReference>
<dbReference type="AlphaFoldDB" id="A0A5J4TF15"/>
<evidence type="ECO:0000313" key="6">
    <source>
        <dbReference type="EMBL" id="KAA6356512.1"/>
    </source>
</evidence>
<organism evidence="6 7">
    <name type="scientific">Streblomastix strix</name>
    <dbReference type="NCBI Taxonomy" id="222440"/>
    <lineage>
        <taxon>Eukaryota</taxon>
        <taxon>Metamonada</taxon>
        <taxon>Preaxostyla</taxon>
        <taxon>Oxymonadida</taxon>
        <taxon>Streblomastigidae</taxon>
        <taxon>Streblomastix</taxon>
    </lineage>
</organism>
<accession>A0A5J4TF15</accession>
<keyword evidence="2" id="KW-0547">Nucleotide-binding</keyword>
<dbReference type="SUPFAM" id="SSF56112">
    <property type="entry name" value="Protein kinase-like (PK-like)"/>
    <property type="match status" value="1"/>
</dbReference>
<dbReference type="PANTHER" id="PTHR43671">
    <property type="entry name" value="SERINE/THREONINE-PROTEIN KINASE NEK"/>
    <property type="match status" value="1"/>
</dbReference>
<reference evidence="6 7" key="1">
    <citation type="submission" date="2019-03" db="EMBL/GenBank/DDBJ databases">
        <title>Single cell metagenomics reveals metabolic interactions within the superorganism composed of flagellate Streblomastix strix and complex community of Bacteroidetes bacteria on its surface.</title>
        <authorList>
            <person name="Treitli S.C."/>
            <person name="Kolisko M."/>
            <person name="Husnik F."/>
            <person name="Keeling P."/>
            <person name="Hampl V."/>
        </authorList>
    </citation>
    <scope>NUCLEOTIDE SEQUENCE [LARGE SCALE GENOMIC DNA]</scope>
    <source>
        <strain evidence="6">ST1C</strain>
    </source>
</reference>
<dbReference type="InterPro" id="IPR011009">
    <property type="entry name" value="Kinase-like_dom_sf"/>
</dbReference>
<proteinExistence type="predicted"/>
<dbReference type="Proteomes" id="UP000324800">
    <property type="component" value="Unassembled WGS sequence"/>
</dbReference>
<dbReference type="Gene3D" id="1.10.510.10">
    <property type="entry name" value="Transferase(Phosphotransferase) domain 1"/>
    <property type="match status" value="1"/>
</dbReference>
<keyword evidence="1" id="KW-0808">Transferase</keyword>
<evidence type="ECO:0000256" key="2">
    <source>
        <dbReference type="ARBA" id="ARBA00022741"/>
    </source>
</evidence>